<feature type="chain" id="PRO_5035218808" evidence="1">
    <location>
        <begin position="16"/>
        <end position="75"/>
    </location>
</feature>
<dbReference type="EMBL" id="CAKAEH010000344">
    <property type="protein sequence ID" value="CAG9530706.1"/>
    <property type="molecule type" value="Genomic_DNA"/>
</dbReference>
<evidence type="ECO:0000313" key="2">
    <source>
        <dbReference type="EMBL" id="CAG9530706.1"/>
    </source>
</evidence>
<feature type="signal peptide" evidence="1">
    <location>
        <begin position="1"/>
        <end position="15"/>
    </location>
</feature>
<keyword evidence="3" id="KW-1185">Reference proteome</keyword>
<reference evidence="2" key="1">
    <citation type="submission" date="2021-09" db="EMBL/GenBank/DDBJ databases">
        <authorList>
            <consortium name="Pathogen Informatics"/>
        </authorList>
    </citation>
    <scope>NUCLEOTIDE SEQUENCE</scope>
</reference>
<evidence type="ECO:0000313" key="3">
    <source>
        <dbReference type="Proteomes" id="UP000746747"/>
    </source>
</evidence>
<evidence type="ECO:0000256" key="1">
    <source>
        <dbReference type="SAM" id="SignalP"/>
    </source>
</evidence>
<organism evidence="2 3">
    <name type="scientific">Cercopithifilaria johnstoni</name>
    <dbReference type="NCBI Taxonomy" id="2874296"/>
    <lineage>
        <taxon>Eukaryota</taxon>
        <taxon>Metazoa</taxon>
        <taxon>Ecdysozoa</taxon>
        <taxon>Nematoda</taxon>
        <taxon>Chromadorea</taxon>
        <taxon>Rhabditida</taxon>
        <taxon>Spirurina</taxon>
        <taxon>Spiruromorpha</taxon>
        <taxon>Filarioidea</taxon>
        <taxon>Onchocercidae</taxon>
        <taxon>Cercopithifilaria</taxon>
    </lineage>
</organism>
<dbReference type="Proteomes" id="UP000746747">
    <property type="component" value="Unassembled WGS sequence"/>
</dbReference>
<name>A0A8J2LMI3_9BILA</name>
<accession>A0A8J2LMI3</accession>
<sequence length="75" mass="8588">MELLVLLKWVEVVVAVVVVGEGGHVWRDRMGWNGMRWRIDVWGLEDQCDKACVEDRSMIAILLKNLDDSIPRLPG</sequence>
<protein>
    <submittedName>
        <fullName evidence="2">Uncharacterized protein</fullName>
    </submittedName>
</protein>
<gene>
    <name evidence="2" type="ORF">CJOHNSTONI_LOCUS1174</name>
</gene>
<dbReference type="AlphaFoldDB" id="A0A8J2LMI3"/>
<proteinExistence type="predicted"/>
<comment type="caution">
    <text evidence="2">The sequence shown here is derived from an EMBL/GenBank/DDBJ whole genome shotgun (WGS) entry which is preliminary data.</text>
</comment>
<keyword evidence="1" id="KW-0732">Signal</keyword>